<evidence type="ECO:0000256" key="5">
    <source>
        <dbReference type="SAM" id="Phobius"/>
    </source>
</evidence>
<dbReference type="Pfam" id="PF08448">
    <property type="entry name" value="PAS_4"/>
    <property type="match status" value="1"/>
</dbReference>
<evidence type="ECO:0000256" key="3">
    <source>
        <dbReference type="ARBA" id="ARBA00022553"/>
    </source>
</evidence>
<keyword evidence="5" id="KW-1133">Transmembrane helix</keyword>
<comment type="catalytic activity">
    <reaction evidence="1">
        <text>ATP + protein L-histidine = ADP + protein N-phospho-L-histidine.</text>
        <dbReference type="EC" id="2.7.13.3"/>
    </reaction>
</comment>
<feature type="modified residue" description="4-aspartylphosphate" evidence="4">
    <location>
        <position position="819"/>
    </location>
</feature>
<dbReference type="InterPro" id="IPR003594">
    <property type="entry name" value="HATPase_dom"/>
</dbReference>
<organism evidence="8 9">
    <name type="scientific">Martelella mangrovi</name>
    <dbReference type="NCBI Taxonomy" id="1397477"/>
    <lineage>
        <taxon>Bacteria</taxon>
        <taxon>Pseudomonadati</taxon>
        <taxon>Pseudomonadota</taxon>
        <taxon>Alphaproteobacteria</taxon>
        <taxon>Hyphomicrobiales</taxon>
        <taxon>Aurantimonadaceae</taxon>
        <taxon>Martelella</taxon>
    </lineage>
</organism>
<evidence type="ECO:0000259" key="7">
    <source>
        <dbReference type="PROSITE" id="PS50110"/>
    </source>
</evidence>
<dbReference type="CDD" id="cd00082">
    <property type="entry name" value="HisKA"/>
    <property type="match status" value="1"/>
</dbReference>
<keyword evidence="9" id="KW-1185">Reference proteome</keyword>
<dbReference type="GO" id="GO:0004673">
    <property type="term" value="F:protein histidine kinase activity"/>
    <property type="evidence" value="ECO:0007669"/>
    <property type="project" value="UniProtKB-EC"/>
</dbReference>
<dbReference type="InterPro" id="IPR005467">
    <property type="entry name" value="His_kinase_dom"/>
</dbReference>
<dbReference type="PRINTS" id="PR00344">
    <property type="entry name" value="BCTRLSENSOR"/>
</dbReference>
<accession>A0ABV2I8Y4</accession>
<dbReference type="SUPFAM" id="SSF52172">
    <property type="entry name" value="CheY-like"/>
    <property type="match status" value="1"/>
</dbReference>
<dbReference type="Pfam" id="PF02518">
    <property type="entry name" value="HATPase_c"/>
    <property type="match status" value="1"/>
</dbReference>
<reference evidence="8 9" key="1">
    <citation type="submission" date="2024-06" db="EMBL/GenBank/DDBJ databases">
        <title>Genomic Encyclopedia of Type Strains, Phase IV (KMG-IV): sequencing the most valuable type-strain genomes for metagenomic binning, comparative biology and taxonomic classification.</title>
        <authorList>
            <person name="Goeker M."/>
        </authorList>
    </citation>
    <scope>NUCLEOTIDE SEQUENCE [LARGE SCALE GENOMIC DNA]</scope>
    <source>
        <strain evidence="8 9">DSM 28102</strain>
    </source>
</reference>
<keyword evidence="5" id="KW-0472">Membrane</keyword>
<evidence type="ECO:0000256" key="4">
    <source>
        <dbReference type="PROSITE-ProRule" id="PRU00169"/>
    </source>
</evidence>
<feature type="transmembrane region" description="Helical" evidence="5">
    <location>
        <begin position="72"/>
        <end position="97"/>
    </location>
</feature>
<dbReference type="InterPro" id="IPR000014">
    <property type="entry name" value="PAS"/>
</dbReference>
<dbReference type="Proteomes" id="UP001549164">
    <property type="component" value="Unassembled WGS sequence"/>
</dbReference>
<dbReference type="Gene3D" id="3.30.450.20">
    <property type="entry name" value="PAS domain"/>
    <property type="match status" value="2"/>
</dbReference>
<dbReference type="Pfam" id="PF00072">
    <property type="entry name" value="Response_reg"/>
    <property type="match status" value="1"/>
</dbReference>
<name>A0ABV2I8Y4_9HYPH</name>
<dbReference type="PROSITE" id="PS50109">
    <property type="entry name" value="HIS_KIN"/>
    <property type="match status" value="1"/>
</dbReference>
<dbReference type="InterPro" id="IPR004358">
    <property type="entry name" value="Sig_transdc_His_kin-like_C"/>
</dbReference>
<dbReference type="SUPFAM" id="SSF47384">
    <property type="entry name" value="Homodimeric domain of signal transducing histidine kinase"/>
    <property type="match status" value="1"/>
</dbReference>
<evidence type="ECO:0000313" key="8">
    <source>
        <dbReference type="EMBL" id="MET3599376.1"/>
    </source>
</evidence>
<dbReference type="PROSITE" id="PS50110">
    <property type="entry name" value="RESPONSE_REGULATORY"/>
    <property type="match status" value="1"/>
</dbReference>
<dbReference type="Gene3D" id="1.10.287.130">
    <property type="match status" value="1"/>
</dbReference>
<evidence type="ECO:0000259" key="6">
    <source>
        <dbReference type="PROSITE" id="PS50109"/>
    </source>
</evidence>
<dbReference type="SMART" id="SM00448">
    <property type="entry name" value="REC"/>
    <property type="match status" value="1"/>
</dbReference>
<dbReference type="InterPro" id="IPR003661">
    <property type="entry name" value="HisK_dim/P_dom"/>
</dbReference>
<dbReference type="SUPFAM" id="SSF55874">
    <property type="entry name" value="ATPase domain of HSP90 chaperone/DNA topoisomerase II/histidine kinase"/>
    <property type="match status" value="1"/>
</dbReference>
<keyword evidence="8" id="KW-0808">Transferase</keyword>
<dbReference type="Pfam" id="PF13188">
    <property type="entry name" value="PAS_8"/>
    <property type="match status" value="1"/>
</dbReference>
<dbReference type="SUPFAM" id="SSF55785">
    <property type="entry name" value="PYP-like sensor domain (PAS domain)"/>
    <property type="match status" value="3"/>
</dbReference>
<dbReference type="PANTHER" id="PTHR43065:SF42">
    <property type="entry name" value="TWO-COMPONENT SENSOR PPRA"/>
    <property type="match status" value="1"/>
</dbReference>
<dbReference type="InterPro" id="IPR035965">
    <property type="entry name" value="PAS-like_dom_sf"/>
</dbReference>
<dbReference type="Gene3D" id="3.40.50.2300">
    <property type="match status" value="1"/>
</dbReference>
<dbReference type="InterPro" id="IPR013656">
    <property type="entry name" value="PAS_4"/>
</dbReference>
<dbReference type="Gene3D" id="3.30.565.10">
    <property type="entry name" value="Histidine kinase-like ATPase, C-terminal domain"/>
    <property type="match status" value="1"/>
</dbReference>
<proteinExistence type="predicted"/>
<keyword evidence="8" id="KW-0418">Kinase</keyword>
<feature type="transmembrane region" description="Helical" evidence="5">
    <location>
        <begin position="41"/>
        <end position="60"/>
    </location>
</feature>
<dbReference type="EC" id="2.7.13.3" evidence="2"/>
<evidence type="ECO:0000313" key="9">
    <source>
        <dbReference type="Proteomes" id="UP001549164"/>
    </source>
</evidence>
<protein>
    <recommendedName>
        <fullName evidence="2">histidine kinase</fullName>
        <ecNumber evidence="2">2.7.13.3</ecNumber>
    </recommendedName>
</protein>
<dbReference type="PANTHER" id="PTHR43065">
    <property type="entry name" value="SENSOR HISTIDINE KINASE"/>
    <property type="match status" value="1"/>
</dbReference>
<dbReference type="InterPro" id="IPR036097">
    <property type="entry name" value="HisK_dim/P_sf"/>
</dbReference>
<dbReference type="Pfam" id="PF00512">
    <property type="entry name" value="HisKA"/>
    <property type="match status" value="1"/>
</dbReference>
<dbReference type="NCBIfam" id="NF046020">
    <property type="entry name" value="HisKinCckABruc"/>
    <property type="match status" value="1"/>
</dbReference>
<dbReference type="SMART" id="SM00387">
    <property type="entry name" value="HATPase_c"/>
    <property type="match status" value="1"/>
</dbReference>
<dbReference type="SMART" id="SM00091">
    <property type="entry name" value="PAS"/>
    <property type="match status" value="3"/>
</dbReference>
<dbReference type="SMART" id="SM00388">
    <property type="entry name" value="HisKA"/>
    <property type="match status" value="1"/>
</dbReference>
<evidence type="ECO:0000256" key="2">
    <source>
        <dbReference type="ARBA" id="ARBA00012438"/>
    </source>
</evidence>
<keyword evidence="5" id="KW-0812">Transmembrane</keyword>
<feature type="domain" description="Histidine kinase" evidence="6">
    <location>
        <begin position="498"/>
        <end position="722"/>
    </location>
</feature>
<gene>
    <name evidence="8" type="ORF">ABID12_001307</name>
</gene>
<keyword evidence="3 4" id="KW-0597">Phosphoprotein</keyword>
<sequence>MFRRGVLFLSAGADDEVAMVLDRQSEKAGKPVVRGGPGAGVFARLALVLLILAAIITLGYQYRGYLPDDILLAILGLFAILGVFFGLAVLTGLVQLFPGARQNHFAGPFLDQYPEAVVITDHRDRMVYANAAYGRMTGNEGGGVPPSLESLLSEEPESSEVLYRLTQSVRAGKDGQEEFRLTRALSGRDGDTARWYRLSSRFFPVTDSRAHTRNYNIWQICDITEERQEQERYFKELQKAIDYLDHAPVGFLTCDSDGKIRYLNATLASWIGIDLAGFVAGTVALADIVDGEGMTLLETLGVEAGQRVTETLDVSLRLPSGRHLPVTLLHDVTADRDGRPAESRTVIVKREDSKGSGGAGATQGHFFDDTPMAIATLDRDGRLLTTNTRFLAMFADLLKREDIGRGARIASLIDENDQTRVSEALVAAADGQGEIAPFEVRHATDDGRHFRFFVHAASGSGPDTVALVYAIEISEQKSLEAQMARTQKLNAVATLAGGIAHDFNNVLTAILLSADHLLLQSRASDPEFADLVEIKRNANRASGLVRQLLAFSRQQTMRAEVVDLNDVIGDNRMMIERLTGGSDIRLTTDFARELWPVKADPGQFGQVVTNLCVNARDAMPGGGTLTISTRNIAAGEVAALGLREVPERDFVLVEVADTGTGIAPEVLDKIFEPFFTTKDVGKGTGLGLAMVYGIVTQSGGFLHAISEVGTGTRFLILLPRHARAASEAVAAPKDHRGQPIAAAFSEGNESDNEAPREEDMDLTGQSAVVLLVEDEDAVRRSGKRMLEMRGFTVHEADTGVHALKILERLEGAVDIVVSDVVMPEMDGPTLLREARGQYPDLKFIFVSGYADDAFAKNLPDDAKFGFLPKPYNLKQLVAAVWDMLREG</sequence>
<comment type="caution">
    <text evidence="8">The sequence shown here is derived from an EMBL/GenBank/DDBJ whole genome shotgun (WGS) entry which is preliminary data.</text>
</comment>
<dbReference type="InterPro" id="IPR011006">
    <property type="entry name" value="CheY-like_superfamily"/>
</dbReference>
<dbReference type="EMBL" id="JBEPLY010000003">
    <property type="protein sequence ID" value="MET3599376.1"/>
    <property type="molecule type" value="Genomic_DNA"/>
</dbReference>
<dbReference type="InterPro" id="IPR036890">
    <property type="entry name" value="HATPase_C_sf"/>
</dbReference>
<dbReference type="InterPro" id="IPR001789">
    <property type="entry name" value="Sig_transdc_resp-reg_receiver"/>
</dbReference>
<feature type="domain" description="Response regulatory" evidence="7">
    <location>
        <begin position="768"/>
        <end position="884"/>
    </location>
</feature>
<evidence type="ECO:0000256" key="1">
    <source>
        <dbReference type="ARBA" id="ARBA00000085"/>
    </source>
</evidence>